<sequence length="303" mass="34519">MKKLFFILLSTIIIIGCGQTYEEAKVRTAHERAMLKRQDSLALKIGVLPTIDCLPMYIVKERGWIDTARADVRMKEIESHIAADDALKKGKIEGMATDIVRVERLKRQGVAIEYFATTPLSWQFITNKKARLKTLNQLTDKMVAVSRFSATSMLADYVVDSVKLKSENVFRVQINNPQIRLSMLINNEMDAVLLPEPQATVARLAGHHVLMDSNNHDIKMGVIVFSQKAVDNSERRVQINEFLKAYNQACDSINRYGIANYAEVIKKYMDVDDKTIKALHNIKYEHAGLPRAVDIERANKWLR</sequence>
<dbReference type="EMBL" id="RYYU01000001">
    <property type="protein sequence ID" value="RUL58758.1"/>
    <property type="molecule type" value="Genomic_DNA"/>
</dbReference>
<evidence type="ECO:0000313" key="3">
    <source>
        <dbReference type="Proteomes" id="UP000278983"/>
    </source>
</evidence>
<evidence type="ECO:0000313" key="2">
    <source>
        <dbReference type="EMBL" id="RUL58758.1"/>
    </source>
</evidence>
<protein>
    <submittedName>
        <fullName evidence="2">ABC transporter substrate-binding protein</fullName>
    </submittedName>
</protein>
<organism evidence="2 3">
    <name type="scientific">Prevotella koreensis</name>
    <dbReference type="NCBI Taxonomy" id="2490854"/>
    <lineage>
        <taxon>Bacteria</taxon>
        <taxon>Pseudomonadati</taxon>
        <taxon>Bacteroidota</taxon>
        <taxon>Bacteroidia</taxon>
        <taxon>Bacteroidales</taxon>
        <taxon>Prevotellaceae</taxon>
        <taxon>Prevotella</taxon>
    </lineage>
</organism>
<dbReference type="InterPro" id="IPR015168">
    <property type="entry name" value="SsuA/THI5"/>
</dbReference>
<dbReference type="SUPFAM" id="SSF53850">
    <property type="entry name" value="Periplasmic binding protein-like II"/>
    <property type="match status" value="1"/>
</dbReference>
<comment type="caution">
    <text evidence="2">The sequence shown here is derived from an EMBL/GenBank/DDBJ whole genome shotgun (WGS) entry which is preliminary data.</text>
</comment>
<proteinExistence type="predicted"/>
<evidence type="ECO:0000259" key="1">
    <source>
        <dbReference type="Pfam" id="PF09084"/>
    </source>
</evidence>
<feature type="domain" description="SsuA/THI5-like" evidence="1">
    <location>
        <begin position="52"/>
        <end position="251"/>
    </location>
</feature>
<dbReference type="Gene3D" id="3.40.190.10">
    <property type="entry name" value="Periplasmic binding protein-like II"/>
    <property type="match status" value="2"/>
</dbReference>
<dbReference type="Proteomes" id="UP000278983">
    <property type="component" value="Unassembled WGS sequence"/>
</dbReference>
<dbReference type="OrthoDB" id="1081427at2"/>
<name>A0A432LJF3_9BACT</name>
<reference evidence="2 3" key="1">
    <citation type="submission" date="2018-12" db="EMBL/GenBank/DDBJ databases">
        <title>Genome sequencing of Prevotella sp. KCOM 3155 (= JS262).</title>
        <authorList>
            <person name="Kook J.-K."/>
            <person name="Park S.-N."/>
            <person name="Lim Y.K."/>
        </authorList>
    </citation>
    <scope>NUCLEOTIDE SEQUENCE [LARGE SCALE GENOMIC DNA]</scope>
    <source>
        <strain evidence="2 3">KCOM 3155</strain>
    </source>
</reference>
<dbReference type="Pfam" id="PF09084">
    <property type="entry name" value="NMT1"/>
    <property type="match status" value="1"/>
</dbReference>
<dbReference type="AlphaFoldDB" id="A0A432LJF3"/>
<dbReference type="PANTHER" id="PTHR30024">
    <property type="entry name" value="ALIPHATIC SULFONATES-BINDING PROTEIN-RELATED"/>
    <property type="match status" value="1"/>
</dbReference>
<dbReference type="PROSITE" id="PS51257">
    <property type="entry name" value="PROKAR_LIPOPROTEIN"/>
    <property type="match status" value="1"/>
</dbReference>
<keyword evidence="3" id="KW-1185">Reference proteome</keyword>
<accession>A0A432LJF3</accession>
<gene>
    <name evidence="2" type="ORF">EHV08_02550</name>
</gene>
<dbReference type="RefSeq" id="WP_126677854.1">
    <property type="nucleotide sequence ID" value="NZ_RYYU01000001.1"/>
</dbReference>